<gene>
    <name evidence="4" type="ORF">H3309_11325</name>
</gene>
<reference evidence="4 5" key="1">
    <citation type="submission" date="2020-07" db="EMBL/GenBank/DDBJ databases">
        <title>Complete genome sequence for Sandaracinobacter sp. M6.</title>
        <authorList>
            <person name="Tang Y."/>
            <person name="Liu Q."/>
            <person name="Guo Z."/>
            <person name="Lei P."/>
            <person name="Huang B."/>
        </authorList>
    </citation>
    <scope>NUCLEOTIDE SEQUENCE [LARGE SCALE GENOMIC DNA]</scope>
    <source>
        <strain evidence="4 5">M6</strain>
    </source>
</reference>
<dbReference type="SUPFAM" id="SSF53335">
    <property type="entry name" value="S-adenosyl-L-methionine-dependent methyltransferases"/>
    <property type="match status" value="1"/>
</dbReference>
<dbReference type="Proteomes" id="UP000515292">
    <property type="component" value="Chromosome"/>
</dbReference>
<name>A0A7G5IMQ5_9SPHN</name>
<dbReference type="CDD" id="cd02440">
    <property type="entry name" value="AdoMet_MTases"/>
    <property type="match status" value="1"/>
</dbReference>
<keyword evidence="2 4" id="KW-0808">Transferase</keyword>
<accession>A0A7G5IMQ5</accession>
<dbReference type="Pfam" id="PF13489">
    <property type="entry name" value="Methyltransf_23"/>
    <property type="match status" value="1"/>
</dbReference>
<keyword evidence="5" id="KW-1185">Reference proteome</keyword>
<evidence type="ECO:0000256" key="1">
    <source>
        <dbReference type="ARBA" id="ARBA00022603"/>
    </source>
</evidence>
<dbReference type="PANTHER" id="PTHR43464:SF19">
    <property type="entry name" value="UBIQUINONE BIOSYNTHESIS O-METHYLTRANSFERASE, MITOCHONDRIAL"/>
    <property type="match status" value="1"/>
</dbReference>
<proteinExistence type="predicted"/>
<protein>
    <submittedName>
        <fullName evidence="4">Methyltransferase domain-containing protein</fullName>
    </submittedName>
</protein>
<evidence type="ECO:0000313" key="4">
    <source>
        <dbReference type="EMBL" id="QMW24647.1"/>
    </source>
</evidence>
<evidence type="ECO:0000256" key="2">
    <source>
        <dbReference type="ARBA" id="ARBA00022679"/>
    </source>
</evidence>
<keyword evidence="3" id="KW-0949">S-adenosyl-L-methionine</keyword>
<dbReference type="KEGG" id="sand:H3309_11325"/>
<organism evidence="4 5">
    <name type="scientific">Sandaracinobacteroides saxicola</name>
    <dbReference type="NCBI Taxonomy" id="2759707"/>
    <lineage>
        <taxon>Bacteria</taxon>
        <taxon>Pseudomonadati</taxon>
        <taxon>Pseudomonadota</taxon>
        <taxon>Alphaproteobacteria</taxon>
        <taxon>Sphingomonadales</taxon>
        <taxon>Sphingosinicellaceae</taxon>
        <taxon>Sandaracinobacteroides</taxon>
    </lineage>
</organism>
<keyword evidence="1 4" id="KW-0489">Methyltransferase</keyword>
<dbReference type="GO" id="GO:0008168">
    <property type="term" value="F:methyltransferase activity"/>
    <property type="evidence" value="ECO:0007669"/>
    <property type="project" value="UniProtKB-KW"/>
</dbReference>
<dbReference type="GO" id="GO:0032259">
    <property type="term" value="P:methylation"/>
    <property type="evidence" value="ECO:0007669"/>
    <property type="project" value="UniProtKB-KW"/>
</dbReference>
<dbReference type="PANTHER" id="PTHR43464">
    <property type="entry name" value="METHYLTRANSFERASE"/>
    <property type="match status" value="1"/>
</dbReference>
<dbReference type="EMBL" id="CP059851">
    <property type="protein sequence ID" value="QMW24647.1"/>
    <property type="molecule type" value="Genomic_DNA"/>
</dbReference>
<evidence type="ECO:0000313" key="5">
    <source>
        <dbReference type="Proteomes" id="UP000515292"/>
    </source>
</evidence>
<evidence type="ECO:0000256" key="3">
    <source>
        <dbReference type="ARBA" id="ARBA00022691"/>
    </source>
</evidence>
<dbReference type="Gene3D" id="3.40.50.150">
    <property type="entry name" value="Vaccinia Virus protein VP39"/>
    <property type="match status" value="1"/>
</dbReference>
<dbReference type="AlphaFoldDB" id="A0A7G5IMQ5"/>
<dbReference type="InterPro" id="IPR029063">
    <property type="entry name" value="SAM-dependent_MTases_sf"/>
</dbReference>
<sequence length="221" mass="24827">MDTHDVSEADFAACLRDLEAVNALTFAAPPTLGFLSRATAGWEPGRPLRVLDCGSGQGGMLRRIHRWATAKGFVPDLVGVDLNPRSRAAALAATPADMAIEWRTTDIFDVQADDGFDVIISALFAHHLDDADLPRFLRWMEATAARGWFINDLHRHWFAWGGFTLLSQAMRWHRFVRHDGPLSVRRAFVSADWRRLLAEAGIADATLRWHPLFRLCVSRLK</sequence>